<dbReference type="EMBL" id="LCLG01000009">
    <property type="protein sequence ID" value="KKU12047.1"/>
    <property type="molecule type" value="Genomic_DNA"/>
</dbReference>
<name>A0A0G1MV31_9BACT</name>
<evidence type="ECO:0000256" key="1">
    <source>
        <dbReference type="SAM" id="MobiDB-lite"/>
    </source>
</evidence>
<evidence type="ECO:0000256" key="2">
    <source>
        <dbReference type="SAM" id="SignalP"/>
    </source>
</evidence>
<comment type="caution">
    <text evidence="3">The sequence shown here is derived from an EMBL/GenBank/DDBJ whole genome shotgun (WGS) entry which is preliminary data.</text>
</comment>
<proteinExistence type="predicted"/>
<feature type="signal peptide" evidence="2">
    <location>
        <begin position="1"/>
        <end position="21"/>
    </location>
</feature>
<keyword evidence="2" id="KW-0732">Signal</keyword>
<feature type="region of interest" description="Disordered" evidence="1">
    <location>
        <begin position="344"/>
        <end position="367"/>
    </location>
</feature>
<sequence length="419" mass="42911">MTKLQKLVASVVATGSILASAALPLFAQTTIVISDNGAGSDNSAVVTQATTTVVTQSNTANVTNDVDADAETGDNDANFNTGGDVTISTGNAEVTAVVTNELNSNAAEVECCPTGPVDVEISGNGAFSDNQVQLVLTNVTTLNQGNKANVYNDVEVEAETGENDANLNTGGDVTIMTGKAKASAVVSTHANENWASIAPALGSGGSSSVSLKILDNGAGSSNWIQAALSKVTTLNQTNYAYVKNEVEAEAESGENEANFNTGGDVLIDTGDAEVGVVVDNDVNFNWAALDCGCAWGLFAKIEGNGADPEHQENGPDNGILASLTSVQTAGQGNQAKLYNELDDEELEADTGDNEAKLNTGEGEGDPSILTGDATVNVGVSNSGNVNQIGGALPLPWPLPPVEFNFNWAGFWAFFGLLLG</sequence>
<feature type="chain" id="PRO_5002538683" evidence="2">
    <location>
        <begin position="22"/>
        <end position="419"/>
    </location>
</feature>
<organism evidence="3 4">
    <name type="scientific">Candidatus Woesebacteria bacterium GW2011_GWA1_45_8</name>
    <dbReference type="NCBI Taxonomy" id="1618559"/>
    <lineage>
        <taxon>Bacteria</taxon>
        <taxon>Candidatus Woeseibacteriota</taxon>
    </lineage>
</organism>
<gene>
    <name evidence="3" type="ORF">UX19_C0009G0002</name>
</gene>
<reference evidence="3 4" key="1">
    <citation type="journal article" date="2015" name="Nature">
        <title>rRNA introns, odd ribosomes, and small enigmatic genomes across a large radiation of phyla.</title>
        <authorList>
            <person name="Brown C.T."/>
            <person name="Hug L.A."/>
            <person name="Thomas B.C."/>
            <person name="Sharon I."/>
            <person name="Castelle C.J."/>
            <person name="Singh A."/>
            <person name="Wilkins M.J."/>
            <person name="Williams K.H."/>
            <person name="Banfield J.F."/>
        </authorList>
    </citation>
    <scope>NUCLEOTIDE SEQUENCE [LARGE SCALE GENOMIC DNA]</scope>
</reference>
<evidence type="ECO:0000313" key="3">
    <source>
        <dbReference type="EMBL" id="KKU12047.1"/>
    </source>
</evidence>
<protein>
    <submittedName>
        <fullName evidence="3">Uncharacterized protein</fullName>
    </submittedName>
</protein>
<evidence type="ECO:0000313" key="4">
    <source>
        <dbReference type="Proteomes" id="UP000034653"/>
    </source>
</evidence>
<accession>A0A0G1MV31</accession>
<dbReference type="Proteomes" id="UP000034653">
    <property type="component" value="Unassembled WGS sequence"/>
</dbReference>
<dbReference type="AlphaFoldDB" id="A0A0G1MV31"/>